<evidence type="ECO:0000256" key="4">
    <source>
        <dbReference type="ARBA" id="ARBA00022839"/>
    </source>
</evidence>
<dbReference type="GO" id="GO:0005737">
    <property type="term" value="C:cytoplasm"/>
    <property type="evidence" value="ECO:0007669"/>
    <property type="project" value="UniProtKB-SubCell"/>
</dbReference>
<keyword evidence="2 5" id="KW-0540">Nuclease</keyword>
<reference evidence="9 10" key="1">
    <citation type="submission" date="2016-10" db="EMBL/GenBank/DDBJ databases">
        <authorList>
            <person name="de Groot N.N."/>
        </authorList>
    </citation>
    <scope>NUCLEOTIDE SEQUENCE [LARGE SCALE GENOMIC DNA]</scope>
    <source>
        <strain evidence="9 10">DSM 15123</strain>
    </source>
</reference>
<dbReference type="PANTHER" id="PTHR30008">
    <property type="entry name" value="EXODEOXYRIBONUCLEASE 7 LARGE SUBUNIT"/>
    <property type="match status" value="1"/>
</dbReference>
<dbReference type="GO" id="GO:0009318">
    <property type="term" value="C:exodeoxyribonuclease VII complex"/>
    <property type="evidence" value="ECO:0007669"/>
    <property type="project" value="UniProtKB-UniRule"/>
</dbReference>
<keyword evidence="10" id="KW-1185">Reference proteome</keyword>
<evidence type="ECO:0000256" key="6">
    <source>
        <dbReference type="RuleBase" id="RU004355"/>
    </source>
</evidence>
<comment type="similarity">
    <text evidence="5 6">Belongs to the XseA family.</text>
</comment>
<feature type="domain" description="OB-fold nucleic acid binding" evidence="8">
    <location>
        <begin position="15"/>
        <end position="106"/>
    </location>
</feature>
<comment type="subunit">
    <text evidence="5">Heterooligomer composed of large and small subunits.</text>
</comment>
<comment type="function">
    <text evidence="5">Bidirectionally degrades single-stranded DNA into large acid-insoluble oligonucleotides, which are then degraded further into small acid-soluble oligonucleotides.</text>
</comment>
<dbReference type="OrthoDB" id="9802795at2"/>
<evidence type="ECO:0000256" key="3">
    <source>
        <dbReference type="ARBA" id="ARBA00022801"/>
    </source>
</evidence>
<dbReference type="CDD" id="cd04489">
    <property type="entry name" value="ExoVII_LU_OBF"/>
    <property type="match status" value="1"/>
</dbReference>
<dbReference type="InterPro" id="IPR025824">
    <property type="entry name" value="OB-fold_nuc-bd_dom"/>
</dbReference>
<gene>
    <name evidence="5" type="primary">xseA</name>
    <name evidence="9" type="ORF">SAMN02745977_00505</name>
</gene>
<dbReference type="InterPro" id="IPR020579">
    <property type="entry name" value="Exonuc_VII_lsu_C"/>
</dbReference>
<dbReference type="GO" id="GO:0008855">
    <property type="term" value="F:exodeoxyribonuclease VII activity"/>
    <property type="evidence" value="ECO:0007669"/>
    <property type="project" value="UniProtKB-UniRule"/>
</dbReference>
<dbReference type="Gene3D" id="2.40.50.1010">
    <property type="match status" value="1"/>
</dbReference>
<dbReference type="NCBIfam" id="TIGR00237">
    <property type="entry name" value="xseA"/>
    <property type="match status" value="1"/>
</dbReference>
<evidence type="ECO:0000259" key="8">
    <source>
        <dbReference type="Pfam" id="PF13742"/>
    </source>
</evidence>
<dbReference type="HAMAP" id="MF_00378">
    <property type="entry name" value="Exonuc_7_L"/>
    <property type="match status" value="1"/>
</dbReference>
<organism evidence="9 10">
    <name type="scientific">Brachymonas denitrificans DSM 15123</name>
    <dbReference type="NCBI Taxonomy" id="1121117"/>
    <lineage>
        <taxon>Bacteria</taxon>
        <taxon>Pseudomonadati</taxon>
        <taxon>Pseudomonadota</taxon>
        <taxon>Betaproteobacteria</taxon>
        <taxon>Burkholderiales</taxon>
        <taxon>Comamonadaceae</taxon>
        <taxon>Brachymonas</taxon>
    </lineage>
</organism>
<evidence type="ECO:0000313" key="10">
    <source>
        <dbReference type="Proteomes" id="UP000199531"/>
    </source>
</evidence>
<feature type="domain" description="Exonuclease VII large subunit C-terminal" evidence="7">
    <location>
        <begin position="130"/>
        <end position="477"/>
    </location>
</feature>
<comment type="subcellular location">
    <subcellularLocation>
        <location evidence="5 6">Cytoplasm</location>
    </subcellularLocation>
</comment>
<keyword evidence="3 5" id="KW-0378">Hydrolase</keyword>
<dbReference type="GO" id="GO:0003676">
    <property type="term" value="F:nucleic acid binding"/>
    <property type="evidence" value="ECO:0007669"/>
    <property type="project" value="InterPro"/>
</dbReference>
<evidence type="ECO:0000256" key="2">
    <source>
        <dbReference type="ARBA" id="ARBA00022722"/>
    </source>
</evidence>
<comment type="catalytic activity">
    <reaction evidence="5 6">
        <text>Exonucleolytic cleavage in either 5'- to 3'- or 3'- to 5'-direction to yield nucleoside 5'-phosphates.</text>
        <dbReference type="EC" id="3.1.11.6"/>
    </reaction>
</comment>
<evidence type="ECO:0000256" key="1">
    <source>
        <dbReference type="ARBA" id="ARBA00022490"/>
    </source>
</evidence>
<dbReference type="GO" id="GO:0006308">
    <property type="term" value="P:DNA catabolic process"/>
    <property type="evidence" value="ECO:0007669"/>
    <property type="project" value="UniProtKB-UniRule"/>
</dbReference>
<protein>
    <recommendedName>
        <fullName evidence="5">Exodeoxyribonuclease 7 large subunit</fullName>
        <ecNumber evidence="5">3.1.11.6</ecNumber>
    </recommendedName>
    <alternativeName>
        <fullName evidence="5">Exodeoxyribonuclease VII large subunit</fullName>
        <shortName evidence="5">Exonuclease VII large subunit</shortName>
    </alternativeName>
</protein>
<dbReference type="RefSeq" id="WP_091813429.1">
    <property type="nucleotide sequence ID" value="NZ_FOCW01000001.1"/>
</dbReference>
<dbReference type="STRING" id="1121117.SAMN02745977_00505"/>
<evidence type="ECO:0000313" key="9">
    <source>
        <dbReference type="EMBL" id="SEN12571.1"/>
    </source>
</evidence>
<dbReference type="EC" id="3.1.11.6" evidence="5"/>
<dbReference type="Pfam" id="PF02601">
    <property type="entry name" value="Exonuc_VII_L"/>
    <property type="match status" value="1"/>
</dbReference>
<dbReference type="EMBL" id="FOCW01000001">
    <property type="protein sequence ID" value="SEN12571.1"/>
    <property type="molecule type" value="Genomic_DNA"/>
</dbReference>
<name>A0A1H8DZ23_9BURK</name>
<keyword evidence="1 5" id="KW-0963">Cytoplasm</keyword>
<dbReference type="AlphaFoldDB" id="A0A1H8DZ23"/>
<keyword evidence="4 5" id="KW-0269">Exonuclease</keyword>
<proteinExistence type="inferred from homology"/>
<dbReference type="PANTHER" id="PTHR30008:SF0">
    <property type="entry name" value="EXODEOXYRIBONUCLEASE 7 LARGE SUBUNIT"/>
    <property type="match status" value="1"/>
</dbReference>
<evidence type="ECO:0000259" key="7">
    <source>
        <dbReference type="Pfam" id="PF02601"/>
    </source>
</evidence>
<evidence type="ECO:0000256" key="5">
    <source>
        <dbReference type="HAMAP-Rule" id="MF_00378"/>
    </source>
</evidence>
<sequence length="493" mass="54099">MAFETAPQGRNRIWQVGALCRAVADMLDARFGPVSVQGELSGFSRASSGHCYFSLKDSSGQLRCAMFRRAASLVDWSPREGDQVEVYGRLAVYEARGDLQLIVEGMRRAGQGALYEDFLRRKAELEAQGLFDPERKRVPTQHPRGIGLVTSLGAAALRDAVTALRRRAPHVPVLLVPALVQGAAAPAELVAALERLYALAQRQQQGESTPGLPQIDTILLVRGGGSLEDLWAFNDTALAHAIVASPVPVIVGVGHETDFTIADFCADLRAPTPTAAAELAAQPRRDAWLQVAHRMQRLQQLAGRQLDGHAQRLDRLGWGLARTGSLARQQRLHLHDLDLRLQQQRRQALVASQSRLDGLRSRLERAVHRQTVQGGYRARLQGLQMELATAVREQLRAEHLLLADARQHLQQAMRQRSVLEGHRLQVAEHALRLLDPTQALARGYALLQDADGHVISQRAQFRAGQQVRATVSDGSVTLVPLAHQQSLDGSDPA</sequence>
<dbReference type="InterPro" id="IPR003753">
    <property type="entry name" value="Exonuc_VII_L"/>
</dbReference>
<dbReference type="Pfam" id="PF13742">
    <property type="entry name" value="tRNA_anti_2"/>
    <property type="match status" value="1"/>
</dbReference>
<accession>A0A1H8DZ23</accession>
<dbReference type="Proteomes" id="UP000199531">
    <property type="component" value="Unassembled WGS sequence"/>
</dbReference>